<dbReference type="RefSeq" id="WP_352150758.1">
    <property type="nucleotide sequence ID" value="NZ_JBEOZY010000112.1"/>
</dbReference>
<dbReference type="EMBL" id="JBEOZY010000112">
    <property type="protein sequence ID" value="MER6169634.1"/>
    <property type="molecule type" value="Genomic_DNA"/>
</dbReference>
<organism evidence="3 4">
    <name type="scientific">Streptomyces violaceorubidus</name>
    <dbReference type="NCBI Taxonomy" id="284042"/>
    <lineage>
        <taxon>Bacteria</taxon>
        <taxon>Bacillati</taxon>
        <taxon>Actinomycetota</taxon>
        <taxon>Actinomycetes</taxon>
        <taxon>Kitasatosporales</taxon>
        <taxon>Streptomycetaceae</taxon>
        <taxon>Streptomyces</taxon>
    </lineage>
</organism>
<sequence>MSERKPYQSDLTDGQWALIEPVLTAWKSRHRSVSGHQGRYSMREIVNSILYQSRTGCQWALLPNDLPPKSATYYYFAAWRDDGTDQQIHELLRCQVRERNRRLEDPTLVILDTQSVRAATGVPAATTGKDAAKRVPGRKRGLAVDVLGLVIAVTVLAASVHDNAAGITLLDQVAVAAGGSVSKALVDQGFKNQVVTHGAALGIDVEIVQRNPGEQGFVPQPKRWRVEQTFGILILHRRLVRDYEHRPASSASRVYWAMTHVIARRLTDTNMLTWRDPRVAGA</sequence>
<name>A0ABV1T7P5_9ACTN</name>
<reference evidence="3 4" key="1">
    <citation type="submission" date="2024-06" db="EMBL/GenBank/DDBJ databases">
        <title>The Natural Products Discovery Center: Release of the First 8490 Sequenced Strains for Exploring Actinobacteria Biosynthetic Diversity.</title>
        <authorList>
            <person name="Kalkreuter E."/>
            <person name="Kautsar S.A."/>
            <person name="Yang D."/>
            <person name="Bader C.D."/>
            <person name="Teijaro C.N."/>
            <person name="Fluegel L."/>
            <person name="Davis C.M."/>
            <person name="Simpson J.R."/>
            <person name="Lauterbach L."/>
            <person name="Steele A.D."/>
            <person name="Gui C."/>
            <person name="Meng S."/>
            <person name="Li G."/>
            <person name="Viehrig K."/>
            <person name="Ye F."/>
            <person name="Su P."/>
            <person name="Kiefer A.F."/>
            <person name="Nichols A."/>
            <person name="Cepeda A.J."/>
            <person name="Yan W."/>
            <person name="Fan B."/>
            <person name="Jiang Y."/>
            <person name="Adhikari A."/>
            <person name="Zheng C.-J."/>
            <person name="Schuster L."/>
            <person name="Cowan T.M."/>
            <person name="Smanski M.J."/>
            <person name="Chevrette M.G."/>
            <person name="De Carvalho L.P.S."/>
            <person name="Shen B."/>
        </authorList>
    </citation>
    <scope>NUCLEOTIDE SEQUENCE [LARGE SCALE GENOMIC DNA]</scope>
    <source>
        <strain evidence="3 4">NPDC001615</strain>
    </source>
</reference>
<dbReference type="InterPro" id="IPR002559">
    <property type="entry name" value="Transposase_11"/>
</dbReference>
<evidence type="ECO:0000259" key="2">
    <source>
        <dbReference type="Pfam" id="PF13340"/>
    </source>
</evidence>
<dbReference type="PANTHER" id="PTHR30007">
    <property type="entry name" value="PHP DOMAIN PROTEIN"/>
    <property type="match status" value="1"/>
</dbReference>
<dbReference type="Proteomes" id="UP001496720">
    <property type="component" value="Unassembled WGS sequence"/>
</dbReference>
<evidence type="ECO:0000313" key="3">
    <source>
        <dbReference type="EMBL" id="MER6169634.1"/>
    </source>
</evidence>
<feature type="domain" description="Insertion element IS402-like" evidence="2">
    <location>
        <begin position="11"/>
        <end position="89"/>
    </location>
</feature>
<evidence type="ECO:0000313" key="4">
    <source>
        <dbReference type="Proteomes" id="UP001496720"/>
    </source>
</evidence>
<evidence type="ECO:0000259" key="1">
    <source>
        <dbReference type="Pfam" id="PF01609"/>
    </source>
</evidence>
<protein>
    <submittedName>
        <fullName evidence="3">IS5 family transposase</fullName>
    </submittedName>
</protein>
<accession>A0ABV1T7P5</accession>
<dbReference type="NCBIfam" id="NF033580">
    <property type="entry name" value="transpos_IS5_3"/>
    <property type="match status" value="1"/>
</dbReference>
<gene>
    <name evidence="3" type="ORF">ABT188_34770</name>
</gene>
<dbReference type="Pfam" id="PF13340">
    <property type="entry name" value="DUF4096"/>
    <property type="match status" value="1"/>
</dbReference>
<dbReference type="PANTHER" id="PTHR30007:SF0">
    <property type="entry name" value="TRANSPOSASE"/>
    <property type="match status" value="1"/>
</dbReference>
<proteinExistence type="predicted"/>
<feature type="domain" description="Transposase IS4-like" evidence="1">
    <location>
        <begin position="105"/>
        <end position="233"/>
    </location>
</feature>
<dbReference type="Pfam" id="PF01609">
    <property type="entry name" value="DDE_Tnp_1"/>
    <property type="match status" value="1"/>
</dbReference>
<dbReference type="InterPro" id="IPR025161">
    <property type="entry name" value="IS402-like_dom"/>
</dbReference>
<comment type="caution">
    <text evidence="3">The sequence shown here is derived from an EMBL/GenBank/DDBJ whole genome shotgun (WGS) entry which is preliminary data.</text>
</comment>
<keyword evidence="4" id="KW-1185">Reference proteome</keyword>